<dbReference type="Gene3D" id="1.25.40.10">
    <property type="entry name" value="Tetratricopeptide repeat domain"/>
    <property type="match status" value="2"/>
</dbReference>
<dbReference type="EC" id="1.14.14.18" evidence="2"/>
<evidence type="ECO:0000256" key="6">
    <source>
        <dbReference type="ARBA" id="ARBA00022803"/>
    </source>
</evidence>
<feature type="region of interest" description="Disordered" evidence="10">
    <location>
        <begin position="748"/>
        <end position="826"/>
    </location>
</feature>
<evidence type="ECO:0000256" key="3">
    <source>
        <dbReference type="ARBA" id="ARBA00022617"/>
    </source>
</evidence>
<dbReference type="PANTHER" id="PTHR44314:SF1">
    <property type="entry name" value="CILIA- AND FLAGELLA-ASSOCIATED PROTEIN 70"/>
    <property type="match status" value="1"/>
</dbReference>
<dbReference type="PROSITE" id="PS00593">
    <property type="entry name" value="HEME_OXYGENASE"/>
    <property type="match status" value="1"/>
</dbReference>
<organism evidence="12 13">
    <name type="scientific">Anguilla anguilla</name>
    <name type="common">European freshwater eel</name>
    <name type="synonym">Muraena anguilla</name>
    <dbReference type="NCBI Taxonomy" id="7936"/>
    <lineage>
        <taxon>Eukaryota</taxon>
        <taxon>Metazoa</taxon>
        <taxon>Chordata</taxon>
        <taxon>Craniata</taxon>
        <taxon>Vertebrata</taxon>
        <taxon>Euteleostomi</taxon>
        <taxon>Actinopterygii</taxon>
        <taxon>Neopterygii</taxon>
        <taxon>Teleostei</taxon>
        <taxon>Anguilliformes</taxon>
        <taxon>Anguillidae</taxon>
        <taxon>Anguilla</taxon>
    </lineage>
</organism>
<sequence>MVRAEFSGAVLGESQKVETVPDQSVEYNFACGFNCGNGANSLDDLAHRPLILTVMEVLSKEKKQKEERTIILGQAALDLLPLLQGQCSSTCVAVLHLTPDSPGEAVSDASCQPSLDVTICVPEPVLSDVQLSQSNLLRVAVETAYSVPEAWNAGTGPPFNYVAGLQVPLSEKEQTLLFANGLLKAGGEREPLSRPKKWPVGPLLAPGAQFMPGTSIDMQPIETEDGDLTGVEDREFRTEAETDRKRVSWDTERRCFLDPGAVASLTQQIEACRLWPVEVMRSAQGGAPKGGKAGKEKAGEEEAPISFHGVAYVDSAPLLYPGAKRIRGAYRLWPFYESDLEAKTKRTSSVLRDSMRTAAVHPKHRASSALSSSQWKAGAPKIPEAQKAEKSPRTSPENESASWINLTVSLLLNQGKSPAETGTELDTQGNVEGQMYVDARTYIVIEISLEKPLVPKRSPEELARRVMELIPPRPPLPRLPVGAERAVQEYQSQVANVVGQVLEQYQQLFGAAMVPGAPPLDPASQEQRKSQLLAELNYSGRYFAFKEQMKHSVVRIVREKMLRTEAFSDPEQLQAFLSQLYVFLVDEMHVALNKTLSSDVQETKQRPLLDSAQLRHFAREAQLNEDYPLASQYYQERLALDRQDPGHWFDFGAFHMLTGDHVKAQECFQQAVSVEQAHLPSLLMCGILAEMAGRFEEAETFLEQATSLDPNNVVAWTLFGLYYESRDNAIQAEMAFLEAQRRLRAALANGPSSGGKDGAERGADEVLQPNRSSVTSDHPVNTTDVEEDAENLVNRSPISQEGGPGRDGGTLTKILPSQNPQHPPGLRTTIYMEAVQFLLENNVLQMAERALAQQLLCPEGGRSSCYHLALARLHLLSGDYCSAEASLKEALDGGLQNPDVWALTGHLHYLTGTHSQAKTCYERTVDFVADASDMHAVYLRLGHIYLQEGQFEKAKPTYLRGCKSSPSCLTWLGVGIACYRLGELAEAEDALTEANALNNANPEVWGYLSLVCLRTGRKLEAEQCYKYAMKLDLQKETLLREITELQAQKHFWRRTAEEEREDRQTDTDGTMPAEKMEDSGKEEGISNGDGVVYEENEVEESVRPEDLSELLAAGTKESHEKAENTQFVKDFLRGRIRRELFKLGTVALYFTYTAMEEEIERNKEHAAIAPLYFPAEIHRHEALARDLEHFYGEDWESQVSCSPAAQRYAERIREVGRSDPALLVAHAYTRYMGDLSGGQVLKKVAQRALKLPATGEGVNFYQFDGIHSAKAFKQLYRSRMNELDLDQPTKERIVAEANLAFQFNMEVFSELEEIGKTLQDEVLDAGMPVHGDMQGDINKCPYYAAKMAAGGGASYVCQAVTAALRHPTGQVLLAAWVAALAGLVAWYLM</sequence>
<evidence type="ECO:0000256" key="2">
    <source>
        <dbReference type="ARBA" id="ARBA00012360"/>
    </source>
</evidence>
<keyword evidence="11" id="KW-0472">Membrane</keyword>
<feature type="transmembrane region" description="Helical" evidence="11">
    <location>
        <begin position="1371"/>
        <end position="1388"/>
    </location>
</feature>
<dbReference type="GO" id="GO:0060271">
    <property type="term" value="P:cilium assembly"/>
    <property type="evidence" value="ECO:0007669"/>
    <property type="project" value="TreeGrafter"/>
</dbReference>
<keyword evidence="11" id="KW-0812">Transmembrane</keyword>
<keyword evidence="13" id="KW-1185">Reference proteome</keyword>
<keyword evidence="3" id="KW-0349">Heme</keyword>
<dbReference type="Proteomes" id="UP001044222">
    <property type="component" value="Chromosome 17"/>
</dbReference>
<feature type="repeat" description="TPR" evidence="9">
    <location>
        <begin position="645"/>
        <end position="678"/>
    </location>
</feature>
<dbReference type="InterPro" id="IPR018207">
    <property type="entry name" value="Haem_oxygenase_CS"/>
</dbReference>
<keyword evidence="5" id="KW-0677">Repeat</keyword>
<keyword evidence="7" id="KW-0560">Oxidoreductase</keyword>
<proteinExistence type="inferred from homology"/>
<dbReference type="SUPFAM" id="SSF48452">
    <property type="entry name" value="TPR-like"/>
    <property type="match status" value="2"/>
</dbReference>
<evidence type="ECO:0000256" key="10">
    <source>
        <dbReference type="SAM" id="MobiDB-lite"/>
    </source>
</evidence>
<dbReference type="GO" id="GO:0046872">
    <property type="term" value="F:metal ion binding"/>
    <property type="evidence" value="ECO:0007669"/>
    <property type="project" value="UniProtKB-KW"/>
</dbReference>
<dbReference type="GO" id="GO:0004392">
    <property type="term" value="F:heme oxygenase (decyclizing) activity"/>
    <property type="evidence" value="ECO:0007669"/>
    <property type="project" value="UniProtKB-EC"/>
</dbReference>
<feature type="repeat" description="TPR" evidence="9">
    <location>
        <begin position="935"/>
        <end position="968"/>
    </location>
</feature>
<comment type="caution">
    <text evidence="12">The sequence shown here is derived from an EMBL/GenBank/DDBJ whole genome shotgun (WGS) entry which is preliminary data.</text>
</comment>
<feature type="region of interest" description="Disordered" evidence="10">
    <location>
        <begin position="356"/>
        <end position="400"/>
    </location>
</feature>
<evidence type="ECO:0000256" key="11">
    <source>
        <dbReference type="SAM" id="Phobius"/>
    </source>
</evidence>
<dbReference type="GO" id="GO:0070062">
    <property type="term" value="C:extracellular exosome"/>
    <property type="evidence" value="ECO:0007669"/>
    <property type="project" value="TreeGrafter"/>
</dbReference>
<dbReference type="InterPro" id="IPR052628">
    <property type="entry name" value="CFAP70"/>
</dbReference>
<accession>A0A9D3LLW2</accession>
<feature type="region of interest" description="Disordered" evidence="10">
    <location>
        <begin position="1053"/>
        <end position="1089"/>
    </location>
</feature>
<dbReference type="InterPro" id="IPR019734">
    <property type="entry name" value="TPR_rpt"/>
</dbReference>
<reference evidence="12" key="1">
    <citation type="submission" date="2021-01" db="EMBL/GenBank/DDBJ databases">
        <title>A chromosome-scale assembly of European eel, Anguilla anguilla.</title>
        <authorList>
            <person name="Henkel C."/>
            <person name="Jong-Raadsen S.A."/>
            <person name="Dufour S."/>
            <person name="Weltzien F.-A."/>
            <person name="Palstra A.P."/>
            <person name="Pelster B."/>
            <person name="Spaink H.P."/>
            <person name="Van Den Thillart G.E."/>
            <person name="Jansen H."/>
            <person name="Zahm M."/>
            <person name="Klopp C."/>
            <person name="Cedric C."/>
            <person name="Louis A."/>
            <person name="Berthelot C."/>
            <person name="Parey E."/>
            <person name="Roest Crollius H."/>
            <person name="Montfort J."/>
            <person name="Robinson-Rechavi M."/>
            <person name="Bucao C."/>
            <person name="Bouchez O."/>
            <person name="Gislard M."/>
            <person name="Lluch J."/>
            <person name="Milhes M."/>
            <person name="Lampietro C."/>
            <person name="Lopez Roques C."/>
            <person name="Donnadieu C."/>
            <person name="Braasch I."/>
            <person name="Desvignes T."/>
            <person name="Postlethwait J."/>
            <person name="Bobe J."/>
            <person name="Guiguen Y."/>
            <person name="Dirks R."/>
        </authorList>
    </citation>
    <scope>NUCLEOTIDE SEQUENCE</scope>
    <source>
        <strain evidence="12">Tag_6206</strain>
        <tissue evidence="12">Liver</tissue>
    </source>
</reference>
<evidence type="ECO:0000256" key="8">
    <source>
        <dbReference type="ARBA" id="ARBA00023004"/>
    </source>
</evidence>
<feature type="compositionally biased region" description="Basic and acidic residues" evidence="10">
    <location>
        <begin position="1074"/>
        <end position="1084"/>
    </location>
</feature>
<dbReference type="GO" id="GO:0006788">
    <property type="term" value="P:heme oxidation"/>
    <property type="evidence" value="ECO:0007669"/>
    <property type="project" value="InterPro"/>
</dbReference>
<evidence type="ECO:0000256" key="9">
    <source>
        <dbReference type="PROSITE-ProRule" id="PRU00339"/>
    </source>
</evidence>
<dbReference type="SUPFAM" id="SSF48613">
    <property type="entry name" value="Heme oxygenase-like"/>
    <property type="match status" value="1"/>
</dbReference>
<keyword evidence="6 9" id="KW-0802">TPR repeat</keyword>
<keyword evidence="4" id="KW-0479">Metal-binding</keyword>
<dbReference type="Pfam" id="PF13181">
    <property type="entry name" value="TPR_8"/>
    <property type="match status" value="2"/>
</dbReference>
<feature type="repeat" description="TPR" evidence="9">
    <location>
        <begin position="679"/>
        <end position="712"/>
    </location>
</feature>
<dbReference type="Pfam" id="PF01126">
    <property type="entry name" value="Heme_oxygenase"/>
    <property type="match status" value="1"/>
</dbReference>
<dbReference type="PANTHER" id="PTHR44314">
    <property type="entry name" value="CILIA- AND FLAGELLA-ASSOCIATED PROTEIN 70"/>
    <property type="match status" value="1"/>
</dbReference>
<dbReference type="GO" id="GO:0031514">
    <property type="term" value="C:motile cilium"/>
    <property type="evidence" value="ECO:0007669"/>
    <property type="project" value="TreeGrafter"/>
</dbReference>
<evidence type="ECO:0000256" key="4">
    <source>
        <dbReference type="ARBA" id="ARBA00022723"/>
    </source>
</evidence>
<keyword evidence="8" id="KW-0408">Iron</keyword>
<evidence type="ECO:0000256" key="5">
    <source>
        <dbReference type="ARBA" id="ARBA00022737"/>
    </source>
</evidence>
<keyword evidence="11" id="KW-1133">Transmembrane helix</keyword>
<dbReference type="PROSITE" id="PS50005">
    <property type="entry name" value="TPR"/>
    <property type="match status" value="3"/>
</dbReference>
<feature type="compositionally biased region" description="Polar residues" evidence="10">
    <location>
        <begin position="769"/>
        <end position="783"/>
    </location>
</feature>
<dbReference type="EMBL" id="JAFIRN010000017">
    <property type="protein sequence ID" value="KAG5832627.1"/>
    <property type="molecule type" value="Genomic_DNA"/>
</dbReference>
<dbReference type="GO" id="GO:0003341">
    <property type="term" value="P:cilium movement"/>
    <property type="evidence" value="ECO:0007669"/>
    <property type="project" value="TreeGrafter"/>
</dbReference>
<dbReference type="PRINTS" id="PR00088">
    <property type="entry name" value="HAEMOXYGNASE"/>
</dbReference>
<evidence type="ECO:0000313" key="12">
    <source>
        <dbReference type="EMBL" id="KAG5832627.1"/>
    </source>
</evidence>
<dbReference type="Gene3D" id="1.20.910.10">
    <property type="entry name" value="Heme oxygenase-like"/>
    <property type="match status" value="1"/>
</dbReference>
<dbReference type="FunFam" id="1.20.910.10:FF:000001">
    <property type="entry name" value="Heme oxygenase 1"/>
    <property type="match status" value="1"/>
</dbReference>
<feature type="compositionally biased region" description="Basic and acidic residues" evidence="10">
    <location>
        <begin position="1054"/>
        <end position="1066"/>
    </location>
</feature>
<dbReference type="InterPro" id="IPR011990">
    <property type="entry name" value="TPR-like_helical_dom_sf"/>
</dbReference>
<evidence type="ECO:0000256" key="1">
    <source>
        <dbReference type="ARBA" id="ARBA00006134"/>
    </source>
</evidence>
<dbReference type="InterPro" id="IPR016084">
    <property type="entry name" value="Haem_Oase-like_multi-hlx"/>
</dbReference>
<dbReference type="InterPro" id="IPR016053">
    <property type="entry name" value="Haem_Oase-like"/>
</dbReference>
<evidence type="ECO:0000256" key="7">
    <source>
        <dbReference type="ARBA" id="ARBA00023002"/>
    </source>
</evidence>
<comment type="similarity">
    <text evidence="1">Belongs to the heme oxygenase family.</text>
</comment>
<name>A0A9D3LLW2_ANGAN</name>
<gene>
    <name evidence="12" type="ORF">ANANG_G00293130</name>
</gene>
<dbReference type="InterPro" id="IPR002051">
    <property type="entry name" value="Haem_Oase"/>
</dbReference>
<dbReference type="SMART" id="SM00028">
    <property type="entry name" value="TPR"/>
    <property type="match status" value="8"/>
</dbReference>
<evidence type="ECO:0000313" key="13">
    <source>
        <dbReference type="Proteomes" id="UP001044222"/>
    </source>
</evidence>
<dbReference type="CDD" id="cd19165">
    <property type="entry name" value="HemeO"/>
    <property type="match status" value="1"/>
</dbReference>
<protein>
    <recommendedName>
        <fullName evidence="2">heme oxygenase (biliverdin-producing)</fullName>
        <ecNumber evidence="2">1.14.14.18</ecNumber>
    </recommendedName>
</protein>